<dbReference type="EMBL" id="CP058998">
    <property type="protein sequence ID" value="QLJ53214.1"/>
    <property type="molecule type" value="Genomic_DNA"/>
</dbReference>
<protein>
    <recommendedName>
        <fullName evidence="3">HTH marR-type domain-containing protein</fullName>
    </recommendedName>
</protein>
<dbReference type="SUPFAM" id="SSF46785">
    <property type="entry name" value="Winged helix' DNA-binding domain"/>
    <property type="match status" value="1"/>
</dbReference>
<evidence type="ECO:0008006" key="3">
    <source>
        <dbReference type="Google" id="ProtNLM"/>
    </source>
</evidence>
<organism evidence="1 2">
    <name type="scientific">Fermentimicrarchaeum limneticum</name>
    <dbReference type="NCBI Taxonomy" id="2795018"/>
    <lineage>
        <taxon>Archaea</taxon>
        <taxon>Candidatus Micrarchaeota</taxon>
        <taxon>Candidatus Fermentimicrarchaeales</taxon>
        <taxon>Candidatus Fermentimicrarchaeaceae</taxon>
        <taxon>Candidatus Fermentimicrarchaeum</taxon>
    </lineage>
</organism>
<gene>
    <name evidence="1" type="ORF">Sv326_1039</name>
</gene>
<dbReference type="InterPro" id="IPR036388">
    <property type="entry name" value="WH-like_DNA-bd_sf"/>
</dbReference>
<name>A0A7D5XIH8_FERL1</name>
<dbReference type="KEGG" id="flt:Sv326_1039"/>
<reference evidence="2" key="1">
    <citation type="submission" date="2020-07" db="EMBL/GenBank/DDBJ databases">
        <title>Metabolic diversity and evolutionary history of the archaeal phylum ###Micrarchaeota### uncovered from a freshwater lake metagenome.</title>
        <authorList>
            <person name="Kadnikov V.V."/>
            <person name="Savvichev A.S."/>
            <person name="Mardanov A.V."/>
            <person name="Beletsky A.V."/>
            <person name="Chupakov A.V."/>
            <person name="Kokryatskaya N.M."/>
            <person name="Pimenov N.V."/>
            <person name="Ravin N.V."/>
        </authorList>
    </citation>
    <scope>NUCLEOTIDE SEQUENCE [LARGE SCALE GENOMIC DNA]</scope>
</reference>
<dbReference type="InterPro" id="IPR036390">
    <property type="entry name" value="WH_DNA-bd_sf"/>
</dbReference>
<dbReference type="AlphaFoldDB" id="A0A7D5XIH8"/>
<accession>A0A7D5XIH8</accession>
<dbReference type="Proteomes" id="UP000510821">
    <property type="component" value="Chromosome"/>
</dbReference>
<proteinExistence type="predicted"/>
<sequence>MALRELLFRSKPLSILLQLKDTSKEWYASNLALASGTTYVHTTKLLKEFKKLNLVAFEQKGRTKRVKLTEKGTQVTAALNEMMVKLEEKEEKPVQK</sequence>
<dbReference type="Gene3D" id="1.10.10.10">
    <property type="entry name" value="Winged helix-like DNA-binding domain superfamily/Winged helix DNA-binding domain"/>
    <property type="match status" value="1"/>
</dbReference>
<evidence type="ECO:0000313" key="2">
    <source>
        <dbReference type="Proteomes" id="UP000510821"/>
    </source>
</evidence>
<evidence type="ECO:0000313" key="1">
    <source>
        <dbReference type="EMBL" id="QLJ53214.1"/>
    </source>
</evidence>